<evidence type="ECO:0008006" key="4">
    <source>
        <dbReference type="Google" id="ProtNLM"/>
    </source>
</evidence>
<dbReference type="KEGG" id="nva:G3M78_09660"/>
<keyword evidence="1" id="KW-0472">Membrane</keyword>
<keyword evidence="1" id="KW-0812">Transmembrane</keyword>
<dbReference type="Proteomes" id="UP000594464">
    <property type="component" value="Chromosome"/>
</dbReference>
<protein>
    <recommendedName>
        <fullName evidence="4">Tetratricopeptide repeat protein</fullName>
    </recommendedName>
</protein>
<gene>
    <name evidence="2" type="ORF">G3M78_09660</name>
</gene>
<dbReference type="EMBL" id="CP048620">
    <property type="protein sequence ID" value="QPJ65644.1"/>
    <property type="molecule type" value="Genomic_DNA"/>
</dbReference>
<name>A0A7T0G3S3_9BACT</name>
<feature type="transmembrane region" description="Helical" evidence="1">
    <location>
        <begin position="15"/>
        <end position="36"/>
    </location>
</feature>
<evidence type="ECO:0000313" key="3">
    <source>
        <dbReference type="Proteomes" id="UP000594464"/>
    </source>
</evidence>
<evidence type="ECO:0000256" key="1">
    <source>
        <dbReference type="SAM" id="Phobius"/>
    </source>
</evidence>
<evidence type="ECO:0000313" key="2">
    <source>
        <dbReference type="EMBL" id="QPJ65644.1"/>
    </source>
</evidence>
<sequence length="156" mass="17397">MDHDNLDTKTPKVSMAIKIPILILTLLTLAALGAVFNKMMSSPLLKGKKPAKEIAAESPSPWVGQLPDLALKLEENGLVEEALIYYVRYLEKSPVQGLERAEIAHRVGLLYQKLGNCSEALVWFFHSEINQPELELQSTLNKNIDACMASLRNVRK</sequence>
<accession>A0A7T0G3S3</accession>
<reference evidence="3" key="1">
    <citation type="submission" date="2020-02" db="EMBL/GenBank/DDBJ databases">
        <title>Genomic and physiological characterization of two novel Nitrospinaceae genera.</title>
        <authorList>
            <person name="Mueller A.J."/>
            <person name="Jung M.-Y."/>
            <person name="Strachan C.R."/>
            <person name="Herbold C.W."/>
            <person name="Kirkegaard R.H."/>
            <person name="Daims H."/>
        </authorList>
    </citation>
    <scope>NUCLEOTIDE SEQUENCE [LARGE SCALE GENOMIC DNA]</scope>
</reference>
<keyword evidence="1" id="KW-1133">Transmembrane helix</keyword>
<dbReference type="AlphaFoldDB" id="A0A7T0G3S3"/>
<organism evidence="2 3">
    <name type="scientific">Candidatus Nitrohelix vancouverensis</name>
    <dbReference type="NCBI Taxonomy" id="2705534"/>
    <lineage>
        <taxon>Bacteria</taxon>
        <taxon>Pseudomonadati</taxon>
        <taxon>Nitrospinota/Tectimicrobiota group</taxon>
        <taxon>Nitrospinota</taxon>
        <taxon>Nitrospinia</taxon>
        <taxon>Nitrospinales</taxon>
        <taxon>Nitrospinaceae</taxon>
        <taxon>Candidatus Nitrohelix</taxon>
    </lineage>
</organism>
<proteinExistence type="predicted"/>